<dbReference type="InterPro" id="IPR036291">
    <property type="entry name" value="NAD(P)-bd_dom_sf"/>
</dbReference>
<dbReference type="InterPro" id="IPR008030">
    <property type="entry name" value="NmrA-like"/>
</dbReference>
<dbReference type="OrthoDB" id="300709at2759"/>
<reference evidence="3 4" key="1">
    <citation type="journal article" date="2016" name="Nat. Commun.">
        <title>Extremotolerant tardigrade genome and improved radiotolerance of human cultured cells by tardigrade-unique protein.</title>
        <authorList>
            <person name="Hashimoto T."/>
            <person name="Horikawa D.D."/>
            <person name="Saito Y."/>
            <person name="Kuwahara H."/>
            <person name="Kozuka-Hata H."/>
            <person name="Shin-I T."/>
            <person name="Minakuchi Y."/>
            <person name="Ohishi K."/>
            <person name="Motoyama A."/>
            <person name="Aizu T."/>
            <person name="Enomoto A."/>
            <person name="Kondo K."/>
            <person name="Tanaka S."/>
            <person name="Hara Y."/>
            <person name="Koshikawa S."/>
            <person name="Sagara H."/>
            <person name="Miura T."/>
            <person name="Yokobori S."/>
            <person name="Miyagawa K."/>
            <person name="Suzuki Y."/>
            <person name="Kubo T."/>
            <person name="Oyama M."/>
            <person name="Kohara Y."/>
            <person name="Fujiyama A."/>
            <person name="Arakawa K."/>
            <person name="Katayama T."/>
            <person name="Toyoda A."/>
            <person name="Kunieda T."/>
        </authorList>
    </citation>
    <scope>NUCLEOTIDE SEQUENCE [LARGE SCALE GENOMIC DNA]</scope>
    <source>
        <strain evidence="3 4">YOKOZUNA-1</strain>
    </source>
</reference>
<dbReference type="AlphaFoldDB" id="A0A1D1UZ02"/>
<dbReference type="Gene3D" id="3.40.50.720">
    <property type="entry name" value="NAD(P)-binding Rossmann-like Domain"/>
    <property type="match status" value="1"/>
</dbReference>
<evidence type="ECO:0000259" key="2">
    <source>
        <dbReference type="Pfam" id="PF05368"/>
    </source>
</evidence>
<accession>A0A1D1UZ02</accession>
<gene>
    <name evidence="3" type="primary">RvY_03902-1</name>
    <name evidence="3" type="synonym">RvY_03902.1</name>
    <name evidence="3" type="ORF">RvY_03902</name>
</gene>
<dbReference type="Proteomes" id="UP000186922">
    <property type="component" value="Unassembled WGS sequence"/>
</dbReference>
<dbReference type="EMBL" id="BDGG01000002">
    <property type="protein sequence ID" value="GAU91693.1"/>
    <property type="molecule type" value="Genomic_DNA"/>
</dbReference>
<name>A0A1D1UZ02_RAMVA</name>
<dbReference type="SUPFAM" id="SSF51735">
    <property type="entry name" value="NAD(P)-binding Rossmann-fold domains"/>
    <property type="match status" value="1"/>
</dbReference>
<evidence type="ECO:0000256" key="1">
    <source>
        <dbReference type="SAM" id="MobiDB-lite"/>
    </source>
</evidence>
<feature type="region of interest" description="Disordered" evidence="1">
    <location>
        <begin position="1"/>
        <end position="25"/>
    </location>
</feature>
<dbReference type="Pfam" id="PF05368">
    <property type="entry name" value="NmrA"/>
    <property type="match status" value="1"/>
</dbReference>
<dbReference type="InterPro" id="IPR051604">
    <property type="entry name" value="Ergot_Alk_Oxidoreductase"/>
</dbReference>
<dbReference type="PANTHER" id="PTHR43162">
    <property type="match status" value="1"/>
</dbReference>
<organism evidence="3 4">
    <name type="scientific">Ramazzottius varieornatus</name>
    <name type="common">Water bear</name>
    <name type="synonym">Tardigrade</name>
    <dbReference type="NCBI Taxonomy" id="947166"/>
    <lineage>
        <taxon>Eukaryota</taxon>
        <taxon>Metazoa</taxon>
        <taxon>Ecdysozoa</taxon>
        <taxon>Tardigrada</taxon>
        <taxon>Eutardigrada</taxon>
        <taxon>Parachela</taxon>
        <taxon>Hypsibioidea</taxon>
        <taxon>Ramazzottiidae</taxon>
        <taxon>Ramazzottius</taxon>
    </lineage>
</organism>
<evidence type="ECO:0000313" key="3">
    <source>
        <dbReference type="EMBL" id="GAU91693.1"/>
    </source>
</evidence>
<protein>
    <recommendedName>
        <fullName evidence="2">NmrA-like domain-containing protein</fullName>
    </recommendedName>
</protein>
<evidence type="ECO:0000313" key="4">
    <source>
        <dbReference type="Proteomes" id="UP000186922"/>
    </source>
</evidence>
<feature type="compositionally biased region" description="Polar residues" evidence="1">
    <location>
        <begin position="1"/>
        <end position="22"/>
    </location>
</feature>
<keyword evidence="4" id="KW-1185">Reference proteome</keyword>
<dbReference type="STRING" id="947166.A0A1D1UZ02"/>
<dbReference type="PANTHER" id="PTHR43162:SF1">
    <property type="entry name" value="PRESTALK A DIFFERENTIATION PROTEIN A"/>
    <property type="match status" value="1"/>
</dbReference>
<sequence>MGVSDEQANIASYSNSPESRTLLSPAGYGNRHKPIVLIIGSTGTVGRHLASQLRRQADAIHVRDASRHADQVQQWRKTGRDAVYIDLDQPSTFPVALVNVDRLFLLITYTVSMLTQKKTLVDAAKKAGVSHIVHLDISAEWDSTVPHYTWHQLIE</sequence>
<feature type="domain" description="NmrA-like" evidence="2">
    <location>
        <begin position="35"/>
        <end position="137"/>
    </location>
</feature>
<proteinExistence type="predicted"/>
<comment type="caution">
    <text evidence="3">The sequence shown here is derived from an EMBL/GenBank/DDBJ whole genome shotgun (WGS) entry which is preliminary data.</text>
</comment>